<name>A0A3L7DYF2_9GAMM</name>
<dbReference type="OrthoDB" id="185963at2"/>
<feature type="region of interest" description="Disordered" evidence="1">
    <location>
        <begin position="16"/>
        <end position="54"/>
    </location>
</feature>
<dbReference type="SUPFAM" id="SSF50630">
    <property type="entry name" value="Acid proteases"/>
    <property type="match status" value="1"/>
</dbReference>
<dbReference type="EMBL" id="QRAN01000007">
    <property type="protein sequence ID" value="RLQ22226.1"/>
    <property type="molecule type" value="Genomic_DNA"/>
</dbReference>
<protein>
    <submittedName>
        <fullName evidence="2">TIGR02281 family clan AA aspartic protease</fullName>
        <ecNumber evidence="2">3.4.23.-</ecNumber>
    </submittedName>
</protein>
<dbReference type="AlphaFoldDB" id="A0A3L7DYF2"/>
<sequence>MVTLMIDPAAQIRPSSFRSPNASFRSPNASFRPPNASFRPPKLSSRRTPRSDVSESTAPWALTLTLILALCLTLQANAQATPRIDLEGLMPSAAILLIDGERKLLKKGQTHNGVTLISAYSNTATLEVNGSQMVLGLSRKVGTNYQPPPAQTVTIRRDAMLQYQANAHINGRQVRVLVDTGANVVAINQSEAARLGIDLDKAQPARVETASGVARAWSVNLRSVSVGGIKVNNVPATVVEGEFPAMVLLGMTYLRHVKLEENQGILTLSRTH</sequence>
<feature type="compositionally biased region" description="Polar residues" evidence="1">
    <location>
        <begin position="16"/>
        <end position="29"/>
    </location>
</feature>
<dbReference type="InterPro" id="IPR021109">
    <property type="entry name" value="Peptidase_aspartic_dom_sf"/>
</dbReference>
<dbReference type="GO" id="GO:0004190">
    <property type="term" value="F:aspartic-type endopeptidase activity"/>
    <property type="evidence" value="ECO:0007669"/>
    <property type="project" value="InterPro"/>
</dbReference>
<dbReference type="InterPro" id="IPR001969">
    <property type="entry name" value="Aspartic_peptidase_AS"/>
</dbReference>
<evidence type="ECO:0000256" key="1">
    <source>
        <dbReference type="SAM" id="MobiDB-lite"/>
    </source>
</evidence>
<proteinExistence type="predicted"/>
<dbReference type="CDD" id="cd05483">
    <property type="entry name" value="retropepsin_like_bacteria"/>
    <property type="match status" value="1"/>
</dbReference>
<comment type="caution">
    <text evidence="2">The sequence shown here is derived from an EMBL/GenBank/DDBJ whole genome shotgun (WGS) entry which is preliminary data.</text>
</comment>
<keyword evidence="3" id="KW-1185">Reference proteome</keyword>
<dbReference type="InterPro" id="IPR011969">
    <property type="entry name" value="Clan_AA_Asp_peptidase_C"/>
</dbReference>
<keyword evidence="2" id="KW-0645">Protease</keyword>
<dbReference type="PROSITE" id="PS00141">
    <property type="entry name" value="ASP_PROTEASE"/>
    <property type="match status" value="1"/>
</dbReference>
<keyword evidence="2" id="KW-0378">Hydrolase</keyword>
<dbReference type="EC" id="3.4.23.-" evidence="2"/>
<reference evidence="2 3" key="1">
    <citation type="submission" date="2018-07" db="EMBL/GenBank/DDBJ databases">
        <title>Halioglobus sp. genome submission.</title>
        <authorList>
            <person name="Ye M.-Q."/>
            <person name="Du Z.-J."/>
        </authorList>
    </citation>
    <scope>NUCLEOTIDE SEQUENCE [LARGE SCALE GENOMIC DNA]</scope>
    <source>
        <strain evidence="2 3">U0301</strain>
    </source>
</reference>
<dbReference type="Proteomes" id="UP000265509">
    <property type="component" value="Unassembled WGS sequence"/>
</dbReference>
<dbReference type="GO" id="GO:0006508">
    <property type="term" value="P:proteolysis"/>
    <property type="evidence" value="ECO:0007669"/>
    <property type="project" value="UniProtKB-KW"/>
</dbReference>
<organism evidence="2 3">
    <name type="scientific">Seongchinamella sediminis</name>
    <dbReference type="NCBI Taxonomy" id="2283635"/>
    <lineage>
        <taxon>Bacteria</taxon>
        <taxon>Pseudomonadati</taxon>
        <taxon>Pseudomonadota</taxon>
        <taxon>Gammaproteobacteria</taxon>
        <taxon>Cellvibrionales</taxon>
        <taxon>Halieaceae</taxon>
        <taxon>Seongchinamella</taxon>
    </lineage>
</organism>
<dbReference type="InterPro" id="IPR034122">
    <property type="entry name" value="Retropepsin-like_bacterial"/>
</dbReference>
<dbReference type="Gene3D" id="2.40.70.10">
    <property type="entry name" value="Acid Proteases"/>
    <property type="match status" value="1"/>
</dbReference>
<evidence type="ECO:0000313" key="3">
    <source>
        <dbReference type="Proteomes" id="UP000265509"/>
    </source>
</evidence>
<dbReference type="NCBIfam" id="TIGR02281">
    <property type="entry name" value="clan_AA_DTGA"/>
    <property type="match status" value="1"/>
</dbReference>
<gene>
    <name evidence="2" type="ORF">DWB85_08025</name>
</gene>
<dbReference type="Pfam" id="PF13975">
    <property type="entry name" value="gag-asp_proteas"/>
    <property type="match status" value="1"/>
</dbReference>
<accession>A0A3L7DYF2</accession>
<evidence type="ECO:0000313" key="2">
    <source>
        <dbReference type="EMBL" id="RLQ22226.1"/>
    </source>
</evidence>